<feature type="region of interest" description="Disordered" evidence="1">
    <location>
        <begin position="109"/>
        <end position="142"/>
    </location>
</feature>
<feature type="compositionally biased region" description="Basic and acidic residues" evidence="1">
    <location>
        <begin position="130"/>
        <end position="139"/>
    </location>
</feature>
<keyword evidence="3" id="KW-1185">Reference proteome</keyword>
<name>A0A9D5BYA4_9LILI</name>
<accession>A0A9D5BYA4</accession>
<reference evidence="2" key="1">
    <citation type="submission" date="2021-03" db="EMBL/GenBank/DDBJ databases">
        <authorList>
            <person name="Li Z."/>
            <person name="Yang C."/>
        </authorList>
    </citation>
    <scope>NUCLEOTIDE SEQUENCE</scope>
    <source>
        <strain evidence="2">Dzin_1.0</strain>
        <tissue evidence="2">Leaf</tissue>
    </source>
</reference>
<feature type="region of interest" description="Disordered" evidence="1">
    <location>
        <begin position="714"/>
        <end position="746"/>
    </location>
</feature>
<evidence type="ECO:0000256" key="1">
    <source>
        <dbReference type="SAM" id="MobiDB-lite"/>
    </source>
</evidence>
<gene>
    <name evidence="2" type="ORF">J5N97_028055</name>
</gene>
<feature type="region of interest" description="Disordered" evidence="1">
    <location>
        <begin position="165"/>
        <end position="189"/>
    </location>
</feature>
<feature type="compositionally biased region" description="Basic and acidic residues" evidence="1">
    <location>
        <begin position="715"/>
        <end position="725"/>
    </location>
</feature>
<dbReference type="AlphaFoldDB" id="A0A9D5BYA4"/>
<proteinExistence type="predicted"/>
<comment type="caution">
    <text evidence="2">The sequence shown here is derived from an EMBL/GenBank/DDBJ whole genome shotgun (WGS) entry which is preliminary data.</text>
</comment>
<organism evidence="2 3">
    <name type="scientific">Dioscorea zingiberensis</name>
    <dbReference type="NCBI Taxonomy" id="325984"/>
    <lineage>
        <taxon>Eukaryota</taxon>
        <taxon>Viridiplantae</taxon>
        <taxon>Streptophyta</taxon>
        <taxon>Embryophyta</taxon>
        <taxon>Tracheophyta</taxon>
        <taxon>Spermatophyta</taxon>
        <taxon>Magnoliopsida</taxon>
        <taxon>Liliopsida</taxon>
        <taxon>Dioscoreales</taxon>
        <taxon>Dioscoreaceae</taxon>
        <taxon>Dioscorea</taxon>
    </lineage>
</organism>
<dbReference type="PANTHER" id="PTHR36723:SF1">
    <property type="entry name" value="F22C12.19"/>
    <property type="match status" value="1"/>
</dbReference>
<dbReference type="Proteomes" id="UP001085076">
    <property type="component" value="Miscellaneous, Linkage group lg09"/>
</dbReference>
<sequence length="746" mass="81168">MDALELPLPANVAVKLLAPDGFGRVGKSENGPDSSVFGGRKAAGYGSYHKEINCPVANSECTSASRNKGADVELFMRDKLPSIKREENGNKRHHLGETDMLNSLLLKHESQQSNRKSAKNLSILPCPKRPRTDLPEHSFKTCGSDASKEITRNIGIDIISSNSVERSRKQKRFQDGKKTDKKSFRAGGKSKYEAGLASSDLTSGANILGIYGLKSDHHDVVELVDEVSLSDLLDGSHRCPKLCPDKGKKTGNANENTLGLVKRACGVLTSHATVDSSDPKKAPASILNLNECSVKMSNFDGIHKCIEESISNKVEDLGEQNMKNAALYHPKEVLDRLALSPAHDLDALIRDSNLPSLSTESAKHAMSLHSAKLPTFPWSFSHNGTCKSSSDGSKTSSTRITYNGRWVRIWNNPASIGDERSSSAELDTQKCDNKYNCLNQQKMNDLLQYVMSMSFPDKAPEQSLISPNNLQEAKPSNSATSMEICGAFGSCDPHKRNLLPGHAESSGAQFAEGGFRCQEKQTNFSDSLQSNMSICTDQHVCGSNGCSDSSHCKSANVGSSQSPSRSSILDALKSGYSQRVLAAAETLCEMASSSNAIRARNQNDGILRRLKAAPEKTIVKSRKSIFPMGKQYEPILAVRPHDSIKTTGVSSTKQKSVAEKNSIHINSIGRSPVRSSVSSEGASLCKLERELSTHHLKPLLGNSFKLSSSPMHSVSRFERDYDSPQKSRHFGGTSIKDWSRGKSKRL</sequence>
<protein>
    <submittedName>
        <fullName evidence="2">Uncharacterized protein</fullName>
    </submittedName>
</protein>
<feature type="compositionally biased region" description="Basic and acidic residues" evidence="1">
    <location>
        <begin position="172"/>
        <end position="183"/>
    </location>
</feature>
<dbReference type="OrthoDB" id="755659at2759"/>
<evidence type="ECO:0000313" key="3">
    <source>
        <dbReference type="Proteomes" id="UP001085076"/>
    </source>
</evidence>
<dbReference type="PANTHER" id="PTHR36723">
    <property type="entry name" value="F22C12.19"/>
    <property type="match status" value="1"/>
</dbReference>
<evidence type="ECO:0000313" key="2">
    <source>
        <dbReference type="EMBL" id="KAJ0962933.1"/>
    </source>
</evidence>
<reference evidence="2" key="2">
    <citation type="journal article" date="2022" name="Hortic Res">
        <title>The genome of Dioscorea zingiberensis sheds light on the biosynthesis, origin and evolution of the medicinally important diosgenin saponins.</title>
        <authorList>
            <person name="Li Y."/>
            <person name="Tan C."/>
            <person name="Li Z."/>
            <person name="Guo J."/>
            <person name="Li S."/>
            <person name="Chen X."/>
            <person name="Wang C."/>
            <person name="Dai X."/>
            <person name="Yang H."/>
            <person name="Song W."/>
            <person name="Hou L."/>
            <person name="Xu J."/>
            <person name="Tong Z."/>
            <person name="Xu A."/>
            <person name="Yuan X."/>
            <person name="Wang W."/>
            <person name="Yang Q."/>
            <person name="Chen L."/>
            <person name="Sun Z."/>
            <person name="Wang K."/>
            <person name="Pan B."/>
            <person name="Chen J."/>
            <person name="Bao Y."/>
            <person name="Liu F."/>
            <person name="Qi X."/>
            <person name="Gang D.R."/>
            <person name="Wen J."/>
            <person name="Li J."/>
        </authorList>
    </citation>
    <scope>NUCLEOTIDE SEQUENCE</scope>
    <source>
        <strain evidence="2">Dzin_1.0</strain>
    </source>
</reference>
<dbReference type="EMBL" id="JAGGNH010000009">
    <property type="protein sequence ID" value="KAJ0962933.1"/>
    <property type="molecule type" value="Genomic_DNA"/>
</dbReference>